<organism evidence="2 3">
    <name type="scientific">Saponaria officinalis</name>
    <name type="common">Common soapwort</name>
    <name type="synonym">Lychnis saponaria</name>
    <dbReference type="NCBI Taxonomy" id="3572"/>
    <lineage>
        <taxon>Eukaryota</taxon>
        <taxon>Viridiplantae</taxon>
        <taxon>Streptophyta</taxon>
        <taxon>Embryophyta</taxon>
        <taxon>Tracheophyta</taxon>
        <taxon>Spermatophyta</taxon>
        <taxon>Magnoliopsida</taxon>
        <taxon>eudicotyledons</taxon>
        <taxon>Gunneridae</taxon>
        <taxon>Pentapetalae</taxon>
        <taxon>Caryophyllales</taxon>
        <taxon>Caryophyllaceae</taxon>
        <taxon>Caryophylleae</taxon>
        <taxon>Saponaria</taxon>
    </lineage>
</organism>
<evidence type="ECO:0000259" key="1">
    <source>
        <dbReference type="Pfam" id="PF03101"/>
    </source>
</evidence>
<sequence>MYAIACGFDMRRYTTKKWRDGTVKLKLLVCNRQGFTYAKKVKKVIEVEEYSVAQGEEIMEWDKPRRKIKVRRIGCQARVRVSGVKSVLVVDRFHVGHNHKLVEVKDRQFQKLARRLNKYHKELIIFNSRLKIGATKTYKMCKEHVNGF</sequence>
<reference evidence="2" key="1">
    <citation type="submission" date="2024-03" db="EMBL/GenBank/DDBJ databases">
        <title>WGS assembly of Saponaria officinalis var. Norfolk2.</title>
        <authorList>
            <person name="Jenkins J."/>
            <person name="Shu S."/>
            <person name="Grimwood J."/>
            <person name="Barry K."/>
            <person name="Goodstein D."/>
            <person name="Schmutz J."/>
            <person name="Leebens-Mack J."/>
            <person name="Osbourn A."/>
        </authorList>
    </citation>
    <scope>NUCLEOTIDE SEQUENCE [LARGE SCALE GENOMIC DNA]</scope>
    <source>
        <strain evidence="2">JIC</strain>
    </source>
</reference>
<evidence type="ECO:0000313" key="2">
    <source>
        <dbReference type="EMBL" id="KAK9735914.1"/>
    </source>
</evidence>
<evidence type="ECO:0000313" key="3">
    <source>
        <dbReference type="Proteomes" id="UP001443914"/>
    </source>
</evidence>
<protein>
    <recommendedName>
        <fullName evidence="1">FAR1 domain-containing protein</fullName>
    </recommendedName>
</protein>
<dbReference type="Proteomes" id="UP001443914">
    <property type="component" value="Unassembled WGS sequence"/>
</dbReference>
<comment type="caution">
    <text evidence="2">The sequence shown here is derived from an EMBL/GenBank/DDBJ whole genome shotgun (WGS) entry which is preliminary data.</text>
</comment>
<proteinExistence type="predicted"/>
<name>A0AAW1LPE5_SAPOF</name>
<accession>A0AAW1LPE5</accession>
<dbReference type="AlphaFoldDB" id="A0AAW1LPE5"/>
<feature type="domain" description="FAR1" evidence="1">
    <location>
        <begin position="2"/>
        <end position="102"/>
    </location>
</feature>
<dbReference type="InterPro" id="IPR004330">
    <property type="entry name" value="FAR1_DNA_bnd_dom"/>
</dbReference>
<gene>
    <name evidence="2" type="ORF">RND81_04G237500</name>
</gene>
<keyword evidence="3" id="KW-1185">Reference proteome</keyword>
<dbReference type="Pfam" id="PF03101">
    <property type="entry name" value="FAR1"/>
    <property type="match status" value="1"/>
</dbReference>
<dbReference type="EMBL" id="JBDFQZ010000004">
    <property type="protein sequence ID" value="KAK9735914.1"/>
    <property type="molecule type" value="Genomic_DNA"/>
</dbReference>
<dbReference type="PANTHER" id="PTHR46328">
    <property type="entry name" value="FAR-RED IMPAIRED RESPONSIVE (FAR1) FAMILY PROTEIN-RELATED"/>
    <property type="match status" value="1"/>
</dbReference>